<proteinExistence type="predicted"/>
<evidence type="ECO:0000313" key="1">
    <source>
        <dbReference type="EMBL" id="AKN39103.1"/>
    </source>
</evidence>
<organism evidence="1">
    <name type="scientific">Vibrio genomosp. F6</name>
    <dbReference type="NCBI Taxonomy" id="723172"/>
    <lineage>
        <taxon>Bacteria</taxon>
        <taxon>Pseudomonadati</taxon>
        <taxon>Pseudomonadota</taxon>
        <taxon>Gammaproteobacteria</taxon>
        <taxon>Vibrionales</taxon>
        <taxon>Vibrionaceae</taxon>
        <taxon>Vibrio</taxon>
    </lineage>
</organism>
<protein>
    <submittedName>
        <fullName evidence="1">Uncharacterized protein</fullName>
    </submittedName>
</protein>
<dbReference type="AlphaFoldDB" id="A0A0H3ZRV0"/>
<accession>A0A0H3ZRV0</accession>
<name>A0A0H3ZRV0_9VIBR</name>
<reference evidence="1" key="1">
    <citation type="journal article" date="2015" name="MBio">
        <title>Eco-Evolutionary Dynamics of Episomes among Ecologically Cohesive Bacterial Populations.</title>
        <authorList>
            <person name="Xue H."/>
            <person name="Cordero O.X."/>
            <person name="Camas F.M."/>
            <person name="Trimble W."/>
            <person name="Meyer F."/>
            <person name="Guglielmini J."/>
            <person name="Rocha E.P."/>
            <person name="Polz M.F."/>
        </authorList>
    </citation>
    <scope>NUCLEOTIDE SEQUENCE</scope>
    <source>
        <strain evidence="1">FF_110</strain>
    </source>
</reference>
<dbReference type="EMBL" id="KP795634">
    <property type="protein sequence ID" value="AKN39103.1"/>
    <property type="molecule type" value="Genomic_DNA"/>
</dbReference>
<sequence>MILLDYIVQIFNLKHFNEMENIDSLPVRKRLQVTLTS</sequence>